<dbReference type="RefSeq" id="WP_106420888.1">
    <property type="nucleotide sequence ID" value="NZ_CP022432.1"/>
</dbReference>
<proteinExistence type="predicted"/>
<organism evidence="1 2">
    <name type="scientific">Mesoplasma florum</name>
    <name type="common">Acholeplasma florum</name>
    <dbReference type="NCBI Taxonomy" id="2151"/>
    <lineage>
        <taxon>Bacteria</taxon>
        <taxon>Bacillati</taxon>
        <taxon>Mycoplasmatota</taxon>
        <taxon>Mollicutes</taxon>
        <taxon>Entomoplasmatales</taxon>
        <taxon>Entomoplasmataceae</taxon>
        <taxon>Mesoplasma</taxon>
    </lineage>
</organism>
<dbReference type="AlphaFoldDB" id="A0AAD0HS57"/>
<evidence type="ECO:0000313" key="2">
    <source>
        <dbReference type="Proteomes" id="UP000237990"/>
    </source>
</evidence>
<dbReference type="EMBL" id="CP022432">
    <property type="protein sequence ID" value="AVN65872.1"/>
    <property type="molecule type" value="Genomic_DNA"/>
</dbReference>
<name>A0AAD0HS57_MESFO</name>
<reference evidence="1 2" key="1">
    <citation type="submission" date="2017-07" db="EMBL/GenBank/DDBJ databases">
        <title>Comparative genomic analysis of Mesoplasma florum.</title>
        <authorList>
            <person name="Baby V."/>
            <person name="Lachance J.-C."/>
            <person name="Gagnon J."/>
            <person name="Lucier J.-F."/>
            <person name="Matteau D."/>
            <person name="Knight T.F."/>
            <person name="Rodrigue S."/>
        </authorList>
    </citation>
    <scope>NUCLEOTIDE SEQUENCE [LARGE SCALE GENOMIC DNA]</scope>
    <source>
        <strain evidence="1 2">W12</strain>
    </source>
</reference>
<gene>
    <name evidence="1" type="ORF">MflW12_4670</name>
</gene>
<sequence length="109" mass="12365">MEGLTFTEQEATWNNETTETEVIYILNTKFNLIEETDKLILDTDVTIKIIKATQEEYGIINIVAVEESQKVTGNAQLMFDKLSSGERTGIESKNLSIFSYSIISDKYSK</sequence>
<protein>
    <submittedName>
        <fullName evidence="1">Uncharacterized protein</fullName>
    </submittedName>
</protein>
<dbReference type="Proteomes" id="UP000237990">
    <property type="component" value="Chromosome"/>
</dbReference>
<evidence type="ECO:0000313" key="1">
    <source>
        <dbReference type="EMBL" id="AVN65872.1"/>
    </source>
</evidence>
<accession>A0AAD0HS57</accession>